<evidence type="ECO:0000313" key="3">
    <source>
        <dbReference type="Proteomes" id="UP000033710"/>
    </source>
</evidence>
<proteinExistence type="predicted"/>
<dbReference type="GeneID" id="27663504"/>
<dbReference type="EMBL" id="AXCR01000011">
    <property type="protein sequence ID" value="KJR81344.1"/>
    <property type="molecule type" value="Genomic_DNA"/>
</dbReference>
<dbReference type="RefSeq" id="XP_016584020.1">
    <property type="nucleotide sequence ID" value="XM_016728227.1"/>
</dbReference>
<accession>A0A0F2LWW1</accession>
<keyword evidence="1" id="KW-1133">Transmembrane helix</keyword>
<dbReference type="VEuPathDB" id="FungiDB:SPSK_01297"/>
<reference evidence="2 3" key="1">
    <citation type="journal article" date="2014" name="BMC Genomics">
        <title>Comparative genomics of the major fungal agents of human and animal Sporotrichosis: Sporothrix schenckii and Sporothrix brasiliensis.</title>
        <authorList>
            <person name="Teixeira M.M."/>
            <person name="de Almeida L.G."/>
            <person name="Kubitschek-Barreira P."/>
            <person name="Alves F.L."/>
            <person name="Kioshima E.S."/>
            <person name="Abadio A.K."/>
            <person name="Fernandes L."/>
            <person name="Derengowski L.S."/>
            <person name="Ferreira K.S."/>
            <person name="Souza R.C."/>
            <person name="Ruiz J.C."/>
            <person name="de Andrade N.C."/>
            <person name="Paes H.C."/>
            <person name="Nicola A.M."/>
            <person name="Albuquerque P."/>
            <person name="Gerber A.L."/>
            <person name="Martins V.P."/>
            <person name="Peconick L.D."/>
            <person name="Neto A.V."/>
            <person name="Chaucanez C.B."/>
            <person name="Silva P.A."/>
            <person name="Cunha O.L."/>
            <person name="de Oliveira F.F."/>
            <person name="dos Santos T.C."/>
            <person name="Barros A.L."/>
            <person name="Soares M.A."/>
            <person name="de Oliveira L.M."/>
            <person name="Marini M.M."/>
            <person name="Villalobos-Duno H."/>
            <person name="Cunha M.M."/>
            <person name="de Hoog S."/>
            <person name="da Silveira J.F."/>
            <person name="Henrissat B."/>
            <person name="Nino-Vega G.A."/>
            <person name="Cisalpino P.S."/>
            <person name="Mora-Montes H.M."/>
            <person name="Almeida S.R."/>
            <person name="Stajich J.E."/>
            <person name="Lopes-Bezerra L.M."/>
            <person name="Vasconcelos A.T."/>
            <person name="Felipe M.S."/>
        </authorList>
    </citation>
    <scope>NUCLEOTIDE SEQUENCE [LARGE SCALE GENOMIC DNA]</scope>
    <source>
        <strain evidence="2 3">1099-18</strain>
    </source>
</reference>
<protein>
    <submittedName>
        <fullName evidence="2">Uncharacterized protein</fullName>
    </submittedName>
</protein>
<organism evidence="2 3">
    <name type="scientific">Sporothrix schenckii 1099-18</name>
    <dbReference type="NCBI Taxonomy" id="1397361"/>
    <lineage>
        <taxon>Eukaryota</taxon>
        <taxon>Fungi</taxon>
        <taxon>Dikarya</taxon>
        <taxon>Ascomycota</taxon>
        <taxon>Pezizomycotina</taxon>
        <taxon>Sordariomycetes</taxon>
        <taxon>Sordariomycetidae</taxon>
        <taxon>Ophiostomatales</taxon>
        <taxon>Ophiostomataceae</taxon>
        <taxon>Sporothrix</taxon>
    </lineage>
</organism>
<reference evidence="2 3" key="2">
    <citation type="journal article" date="2015" name="Eukaryot. Cell">
        <title>Asexual propagation of a virulent clone complex in a human and feline outbreak of sporotrichosis.</title>
        <authorList>
            <person name="Teixeira Mde M."/>
            <person name="Rodrigues A.M."/>
            <person name="Tsui C.K."/>
            <person name="de Almeida L.G."/>
            <person name="Van Diepeningen A.D."/>
            <person name="van den Ende B.G."/>
            <person name="Fernandes G.F."/>
            <person name="Kano R."/>
            <person name="Hamelin R.C."/>
            <person name="Lopes-Bezerra L.M."/>
            <person name="Vasconcelos A.T."/>
            <person name="de Hoog S."/>
            <person name="de Camargo Z.P."/>
            <person name="Felipe M.S."/>
        </authorList>
    </citation>
    <scope>NUCLEOTIDE SEQUENCE [LARGE SCALE GENOMIC DNA]</scope>
    <source>
        <strain evidence="2 3">1099-18</strain>
    </source>
</reference>
<keyword evidence="1" id="KW-0812">Transmembrane</keyword>
<keyword evidence="1" id="KW-0472">Membrane</keyword>
<comment type="caution">
    <text evidence="2">The sequence shown here is derived from an EMBL/GenBank/DDBJ whole genome shotgun (WGS) entry which is preliminary data.</text>
</comment>
<sequence length="123" mass="13372">MSASCTGASLNSSFFALSRLAGIDEPAILAILTIVSWVFISTVKYVIGTVVTIAVRPSLIGGEYFVLPAKLSMFLGALACGAVGQPRMAPVWFPHEVEAIWSFWILWRPRASRSGKGTIRRRT</sequence>
<feature type="transmembrane region" description="Helical" evidence="1">
    <location>
        <begin position="27"/>
        <end position="53"/>
    </location>
</feature>
<dbReference type="Proteomes" id="UP000033710">
    <property type="component" value="Unassembled WGS sequence"/>
</dbReference>
<evidence type="ECO:0000313" key="2">
    <source>
        <dbReference type="EMBL" id="KJR81344.1"/>
    </source>
</evidence>
<dbReference type="KEGG" id="ssck:SPSK_01297"/>
<name>A0A0F2LWW1_SPOSC</name>
<evidence type="ECO:0000256" key="1">
    <source>
        <dbReference type="SAM" id="Phobius"/>
    </source>
</evidence>
<gene>
    <name evidence="2" type="ORF">SPSK_01297</name>
</gene>
<dbReference type="AlphaFoldDB" id="A0A0F2LWW1"/>